<dbReference type="Proteomes" id="UP000011873">
    <property type="component" value="Unassembled WGS sequence"/>
</dbReference>
<evidence type="ECO:0000313" key="3">
    <source>
        <dbReference type="Proteomes" id="UP000011873"/>
    </source>
</evidence>
<proteinExistence type="predicted"/>
<evidence type="ECO:0000313" key="2">
    <source>
        <dbReference type="EMBL" id="EMJ84902.1"/>
    </source>
</evidence>
<comment type="caution">
    <text evidence="2">The sequence shown here is derived from an EMBL/GenBank/DDBJ whole genome shotgun (WGS) entry which is preliminary data.</text>
</comment>
<organism evidence="2 3">
    <name type="scientific">Leptospira borgpetersenii serovar Hardjo-bovis str. Sponselee</name>
    <dbReference type="NCBI Taxonomy" id="1303729"/>
    <lineage>
        <taxon>Bacteria</taxon>
        <taxon>Pseudomonadati</taxon>
        <taxon>Spirochaetota</taxon>
        <taxon>Spirochaetia</taxon>
        <taxon>Leptospirales</taxon>
        <taxon>Leptospiraceae</taxon>
        <taxon>Leptospira</taxon>
    </lineage>
</organism>
<dbReference type="PATRIC" id="fig|1218567.3.peg.155"/>
<dbReference type="EMBL" id="ANMU01000008">
    <property type="protein sequence ID" value="EMJ84902.1"/>
    <property type="molecule type" value="Genomic_DNA"/>
</dbReference>
<feature type="region of interest" description="Disordered" evidence="1">
    <location>
        <begin position="32"/>
        <end position="53"/>
    </location>
</feature>
<protein>
    <submittedName>
        <fullName evidence="2">Uncharacterized protein</fullName>
    </submittedName>
</protein>
<gene>
    <name evidence="2" type="ORF">LEP1GSC016_2282</name>
</gene>
<dbReference type="AlphaFoldDB" id="M6BYU9"/>
<sequence>MKSLKELRIRGNQINRPLNFYVLCHLLNGSRKSDTERKQGKMSAKSETKKSETSDQFQRWMAIMGINIINKEVIL</sequence>
<reference evidence="2 3" key="1">
    <citation type="submission" date="2013-01" db="EMBL/GenBank/DDBJ databases">
        <authorList>
            <person name="Harkins D.M."/>
            <person name="Durkin A.S."/>
            <person name="Brinkac L.M."/>
            <person name="Haft D.H."/>
            <person name="Selengut J.D."/>
            <person name="Sanka R."/>
            <person name="DePew J."/>
            <person name="Purushe J."/>
            <person name="Galloway R.L."/>
            <person name="Vinetz J.M."/>
            <person name="Sutton G.G."/>
            <person name="Nierman W.C."/>
            <person name="Fouts D.E."/>
        </authorList>
    </citation>
    <scope>NUCLEOTIDE SEQUENCE [LARGE SCALE GENOMIC DNA]</scope>
    <source>
        <strain evidence="2 3">Sponselee CDC</strain>
    </source>
</reference>
<evidence type="ECO:0000256" key="1">
    <source>
        <dbReference type="SAM" id="MobiDB-lite"/>
    </source>
</evidence>
<name>M6BYU9_LEPBO</name>
<accession>M6BYU9</accession>